<keyword evidence="2" id="KW-0805">Transcription regulation</keyword>
<evidence type="ECO:0000256" key="1">
    <source>
        <dbReference type="ARBA" id="ARBA00010466"/>
    </source>
</evidence>
<dbReference type="GO" id="GO:0003677">
    <property type="term" value="F:DNA binding"/>
    <property type="evidence" value="ECO:0007669"/>
    <property type="project" value="UniProtKB-KW"/>
</dbReference>
<reference evidence="6 9" key="2">
    <citation type="submission" date="2020-03" db="EMBL/GenBank/DDBJ databases">
        <title>Bacterial samples isolated from urine from healthy bovine heifers (Gyr breed).</title>
        <authorList>
            <person name="Giannattasio-Ferraz S."/>
            <person name="Maskeri L."/>
            <person name="Penido A."/>
            <person name="Barbosa-Stancioli E.F."/>
            <person name="Putonti C."/>
        </authorList>
    </citation>
    <scope>NUCLEOTIDE SEQUENCE [LARGE SCALE GENOMIC DNA]</scope>
    <source>
        <strain evidence="6 9">UFMG-H7</strain>
    </source>
</reference>
<comment type="caution">
    <text evidence="7">The sequence shown here is derived from an EMBL/GenBank/DDBJ whole genome shotgun (WGS) entry which is preliminary data.</text>
</comment>
<organism evidence="7 8">
    <name type="scientific">Vagococcus fluvialis</name>
    <dbReference type="NCBI Taxonomy" id="2738"/>
    <lineage>
        <taxon>Bacteria</taxon>
        <taxon>Bacillati</taxon>
        <taxon>Bacillota</taxon>
        <taxon>Bacilli</taxon>
        <taxon>Lactobacillales</taxon>
        <taxon>Enterococcaceae</taxon>
        <taxon>Vagococcus</taxon>
    </lineage>
</organism>
<dbReference type="GeneID" id="63145504"/>
<dbReference type="EMBL" id="NGJX01000001">
    <property type="protein sequence ID" value="RSU05612.1"/>
    <property type="molecule type" value="Genomic_DNA"/>
</dbReference>
<dbReference type="Proteomes" id="UP000288197">
    <property type="component" value="Unassembled WGS sequence"/>
</dbReference>
<evidence type="ECO:0000313" key="6">
    <source>
        <dbReference type="EMBL" id="NKC67010.1"/>
    </source>
</evidence>
<keyword evidence="8" id="KW-1185">Reference proteome</keyword>
<evidence type="ECO:0000256" key="4">
    <source>
        <dbReference type="ARBA" id="ARBA00023163"/>
    </source>
</evidence>
<keyword evidence="4" id="KW-0804">Transcription</keyword>
<dbReference type="Pfam" id="PF04198">
    <property type="entry name" value="Sugar-bind"/>
    <property type="match status" value="1"/>
</dbReference>
<dbReference type="InterPro" id="IPR051054">
    <property type="entry name" value="SorC_transcr_regulators"/>
</dbReference>
<gene>
    <name evidence="7" type="ORF">CBF32_01035</name>
    <name evidence="6" type="ORF">HED35_02800</name>
</gene>
<evidence type="ECO:0000313" key="8">
    <source>
        <dbReference type="Proteomes" id="UP000288197"/>
    </source>
</evidence>
<evidence type="ECO:0000259" key="5">
    <source>
        <dbReference type="Pfam" id="PF04198"/>
    </source>
</evidence>
<sequence length="306" mass="34006">MSERIDLLVKIASLYYEEGKTQTEISRIMNLSRPTVASMLQEAKDTGIVKIVIQHTNQSTINRQNELKEKYQLKNVLIATGNSHDVKSEVGSLCATLVEEMLPLKKHIGVSWGTTVYEYVQHARYFDYKELSIVPLVGGVGNDNMKYHSNHLSFILSEKYNCQVNYFYAPAVAETVEQKEMFLDTELVKYITDLGKNVDLAILGIGNPGESSTYKNMATVTPEEIEELKNGQVIGDIGSSFFDQDGNEVATSLSKRMIGLSLADLTKIPDTVILASGEEKILAIKALLKNRIIDHLIIDASIAEAL</sequence>
<protein>
    <submittedName>
        <fullName evidence="6">Sugar-binding transcriptional regulator</fullName>
    </submittedName>
</protein>
<proteinExistence type="inferred from homology"/>
<reference evidence="7 8" key="1">
    <citation type="submission" date="2017-05" db="EMBL/GenBank/DDBJ databases">
        <title>Vagococcus spp. assemblies.</title>
        <authorList>
            <person name="Gulvik C.A."/>
        </authorList>
    </citation>
    <scope>NUCLEOTIDE SEQUENCE [LARGE SCALE GENOMIC DNA]</scope>
    <source>
        <strain evidence="7 8">NCFB 2497</strain>
    </source>
</reference>
<comment type="similarity">
    <text evidence="1">Belongs to the SorC transcriptional regulatory family.</text>
</comment>
<dbReference type="SUPFAM" id="SSF100950">
    <property type="entry name" value="NagB/RpiA/CoA transferase-like"/>
    <property type="match status" value="1"/>
</dbReference>
<dbReference type="PANTHER" id="PTHR34294">
    <property type="entry name" value="TRANSCRIPTIONAL REGULATOR-RELATED"/>
    <property type="match status" value="1"/>
</dbReference>
<dbReference type="InterPro" id="IPR007324">
    <property type="entry name" value="Sugar-bd_dom_put"/>
</dbReference>
<feature type="domain" description="Sugar-binding" evidence="5">
    <location>
        <begin position="59"/>
        <end position="306"/>
    </location>
</feature>
<evidence type="ECO:0000256" key="3">
    <source>
        <dbReference type="ARBA" id="ARBA00023125"/>
    </source>
</evidence>
<dbReference type="GO" id="GO:0030246">
    <property type="term" value="F:carbohydrate binding"/>
    <property type="evidence" value="ECO:0007669"/>
    <property type="project" value="InterPro"/>
</dbReference>
<name>A0A369B3Q7_9ENTE</name>
<keyword evidence="3" id="KW-0238">DNA-binding</keyword>
<dbReference type="RefSeq" id="WP_114288785.1">
    <property type="nucleotide sequence ID" value="NZ_CP081459.1"/>
</dbReference>
<accession>A0A369B3Q7</accession>
<dbReference type="EMBL" id="JAAVMB010000002">
    <property type="protein sequence ID" value="NKC67010.1"/>
    <property type="molecule type" value="Genomic_DNA"/>
</dbReference>
<dbReference type="PANTHER" id="PTHR34294:SF12">
    <property type="entry name" value="SUGAR-BINDING TRANSCRIPTIONAL REGULATOR"/>
    <property type="match status" value="1"/>
</dbReference>
<dbReference type="Gene3D" id="1.10.10.60">
    <property type="entry name" value="Homeodomain-like"/>
    <property type="match status" value="1"/>
</dbReference>
<dbReference type="AlphaFoldDB" id="A0A369B3Q7"/>
<dbReference type="Gene3D" id="3.40.50.1360">
    <property type="match status" value="1"/>
</dbReference>
<dbReference type="InterPro" id="IPR037171">
    <property type="entry name" value="NagB/RpiA_transferase-like"/>
</dbReference>
<evidence type="ECO:0000313" key="7">
    <source>
        <dbReference type="EMBL" id="RSU05612.1"/>
    </source>
</evidence>
<dbReference type="OrthoDB" id="58802at2"/>
<dbReference type="Proteomes" id="UP000521358">
    <property type="component" value="Unassembled WGS sequence"/>
</dbReference>
<evidence type="ECO:0000256" key="2">
    <source>
        <dbReference type="ARBA" id="ARBA00023015"/>
    </source>
</evidence>
<evidence type="ECO:0000313" key="9">
    <source>
        <dbReference type="Proteomes" id="UP000521358"/>
    </source>
</evidence>